<dbReference type="InterPro" id="IPR018247">
    <property type="entry name" value="EF_Hand_1_Ca_BS"/>
</dbReference>
<dbReference type="SUPFAM" id="SSF47473">
    <property type="entry name" value="EF-hand"/>
    <property type="match status" value="1"/>
</dbReference>
<evidence type="ECO:0000256" key="1">
    <source>
        <dbReference type="ARBA" id="ARBA00022837"/>
    </source>
</evidence>
<sequence>MGLFNFLFRKLCGQVFNQVDYNNDNKLEELEIEIAILKIYNLINKRLPGWQNPPTRDQIKAALKVFDVDGNGYLDKYEFVAFASDLVHSGPDTFFARVGKEAMIRTTLVPGAAHLIQRYVGATGVLGPLANAPLHIFAPAVGVVFGAIRGLIP</sequence>
<evidence type="ECO:0000259" key="2">
    <source>
        <dbReference type="PROSITE" id="PS50222"/>
    </source>
</evidence>
<dbReference type="Proteomes" id="UP001491310">
    <property type="component" value="Unassembled WGS sequence"/>
</dbReference>
<dbReference type="Gene3D" id="1.10.238.10">
    <property type="entry name" value="EF-hand"/>
    <property type="match status" value="1"/>
</dbReference>
<organism evidence="3 4">
    <name type="scientific">Coccomyxa subellipsoidea</name>
    <dbReference type="NCBI Taxonomy" id="248742"/>
    <lineage>
        <taxon>Eukaryota</taxon>
        <taxon>Viridiplantae</taxon>
        <taxon>Chlorophyta</taxon>
        <taxon>core chlorophytes</taxon>
        <taxon>Trebouxiophyceae</taxon>
        <taxon>Trebouxiophyceae incertae sedis</taxon>
        <taxon>Coccomyxaceae</taxon>
        <taxon>Coccomyxa</taxon>
    </lineage>
</organism>
<comment type="caution">
    <text evidence="3">The sequence shown here is derived from an EMBL/GenBank/DDBJ whole genome shotgun (WGS) entry which is preliminary data.</text>
</comment>
<dbReference type="InterPro" id="IPR011992">
    <property type="entry name" value="EF-hand-dom_pair"/>
</dbReference>
<dbReference type="InterPro" id="IPR002048">
    <property type="entry name" value="EF_hand_dom"/>
</dbReference>
<evidence type="ECO:0000313" key="3">
    <source>
        <dbReference type="EMBL" id="KAK9904971.1"/>
    </source>
</evidence>
<dbReference type="SMART" id="SM00054">
    <property type="entry name" value="EFh"/>
    <property type="match status" value="2"/>
</dbReference>
<name>A0ABR2YHL9_9CHLO</name>
<dbReference type="EMBL" id="JALJOT010000012">
    <property type="protein sequence ID" value="KAK9904971.1"/>
    <property type="molecule type" value="Genomic_DNA"/>
</dbReference>
<proteinExistence type="predicted"/>
<accession>A0ABR2YHL9</accession>
<dbReference type="PROSITE" id="PS00018">
    <property type="entry name" value="EF_HAND_1"/>
    <property type="match status" value="2"/>
</dbReference>
<feature type="domain" description="EF-hand" evidence="2">
    <location>
        <begin position="54"/>
        <end position="89"/>
    </location>
</feature>
<evidence type="ECO:0000313" key="4">
    <source>
        <dbReference type="Proteomes" id="UP001491310"/>
    </source>
</evidence>
<protein>
    <recommendedName>
        <fullName evidence="2">EF-hand domain-containing protein</fullName>
    </recommendedName>
</protein>
<dbReference type="Pfam" id="PF13499">
    <property type="entry name" value="EF-hand_7"/>
    <property type="match status" value="1"/>
</dbReference>
<gene>
    <name evidence="3" type="ORF">WJX75_006685</name>
</gene>
<keyword evidence="1" id="KW-0106">Calcium</keyword>
<dbReference type="PROSITE" id="PS50222">
    <property type="entry name" value="EF_HAND_2"/>
    <property type="match status" value="1"/>
</dbReference>
<keyword evidence="4" id="KW-1185">Reference proteome</keyword>
<reference evidence="3 4" key="1">
    <citation type="journal article" date="2024" name="Nat. Commun.">
        <title>Phylogenomics reveals the evolutionary origins of lichenization in chlorophyte algae.</title>
        <authorList>
            <person name="Puginier C."/>
            <person name="Libourel C."/>
            <person name="Otte J."/>
            <person name="Skaloud P."/>
            <person name="Haon M."/>
            <person name="Grisel S."/>
            <person name="Petersen M."/>
            <person name="Berrin J.G."/>
            <person name="Delaux P.M."/>
            <person name="Dal Grande F."/>
            <person name="Keller J."/>
        </authorList>
    </citation>
    <scope>NUCLEOTIDE SEQUENCE [LARGE SCALE GENOMIC DNA]</scope>
    <source>
        <strain evidence="3 4">SAG 216-7</strain>
    </source>
</reference>